<protein>
    <submittedName>
        <fullName evidence="4">Regulatory protein</fullName>
    </submittedName>
</protein>
<dbReference type="CDD" id="cd10918">
    <property type="entry name" value="CE4_NodB_like_5s_6s"/>
    <property type="match status" value="1"/>
</dbReference>
<keyword evidence="2" id="KW-0732">Signal</keyword>
<comment type="caution">
    <text evidence="4">The sequence shown here is derived from an EMBL/GenBank/DDBJ whole genome shotgun (WGS) entry which is preliminary data.</text>
</comment>
<evidence type="ECO:0000256" key="2">
    <source>
        <dbReference type="ARBA" id="ARBA00022729"/>
    </source>
</evidence>
<dbReference type="InterPro" id="IPR002509">
    <property type="entry name" value="NODB_dom"/>
</dbReference>
<evidence type="ECO:0000313" key="4">
    <source>
        <dbReference type="EMBL" id="KFF07815.1"/>
    </source>
</evidence>
<organism evidence="4 5">
    <name type="scientific">Chryseobacterium luteum</name>
    <dbReference type="NCBI Taxonomy" id="421531"/>
    <lineage>
        <taxon>Bacteria</taxon>
        <taxon>Pseudomonadati</taxon>
        <taxon>Bacteroidota</taxon>
        <taxon>Flavobacteriia</taxon>
        <taxon>Flavobacteriales</taxon>
        <taxon>Weeksellaceae</taxon>
        <taxon>Chryseobacterium group</taxon>
        <taxon>Chryseobacterium</taxon>
    </lineage>
</organism>
<name>A0A085ZTQ1_9FLAO</name>
<accession>A0A085ZTQ1</accession>
<dbReference type="PANTHER" id="PTHR34216:SF3">
    <property type="entry name" value="POLY-BETA-1,6-N-ACETYL-D-GLUCOSAMINE N-DEACETYLASE"/>
    <property type="match status" value="1"/>
</dbReference>
<dbReference type="Proteomes" id="UP000028703">
    <property type="component" value="Unassembled WGS sequence"/>
</dbReference>
<feature type="domain" description="NodB homology" evidence="3">
    <location>
        <begin position="82"/>
        <end position="248"/>
    </location>
</feature>
<dbReference type="PANTHER" id="PTHR34216">
    <property type="match status" value="1"/>
</dbReference>
<evidence type="ECO:0000313" key="5">
    <source>
        <dbReference type="Proteomes" id="UP000028703"/>
    </source>
</evidence>
<dbReference type="STRING" id="421531.IX38_08945"/>
<dbReference type="SUPFAM" id="SSF88713">
    <property type="entry name" value="Glycoside hydrolase/deacetylase"/>
    <property type="match status" value="1"/>
</dbReference>
<evidence type="ECO:0000256" key="1">
    <source>
        <dbReference type="ARBA" id="ARBA00004613"/>
    </source>
</evidence>
<dbReference type="GO" id="GO:0005975">
    <property type="term" value="P:carbohydrate metabolic process"/>
    <property type="evidence" value="ECO:0007669"/>
    <property type="project" value="InterPro"/>
</dbReference>
<comment type="subcellular location">
    <subcellularLocation>
        <location evidence="1">Secreted</location>
    </subcellularLocation>
</comment>
<dbReference type="AlphaFoldDB" id="A0A085ZTQ1"/>
<dbReference type="GO" id="GO:0005576">
    <property type="term" value="C:extracellular region"/>
    <property type="evidence" value="ECO:0007669"/>
    <property type="project" value="UniProtKB-SubCell"/>
</dbReference>
<dbReference type="Gene3D" id="3.20.20.370">
    <property type="entry name" value="Glycoside hydrolase/deacetylase"/>
    <property type="match status" value="1"/>
</dbReference>
<reference evidence="4 5" key="1">
    <citation type="submission" date="2014-07" db="EMBL/GenBank/DDBJ databases">
        <title>Genome of Chryseobacterium luteum DSM 18605.</title>
        <authorList>
            <person name="Stropko S.J."/>
            <person name="Pipes S.E."/>
            <person name="Newman J.D."/>
        </authorList>
    </citation>
    <scope>NUCLEOTIDE SEQUENCE [LARGE SCALE GENOMIC DNA]</scope>
    <source>
        <strain evidence="4 5">DSM 18605</strain>
    </source>
</reference>
<evidence type="ECO:0000259" key="3">
    <source>
        <dbReference type="Pfam" id="PF01522"/>
    </source>
</evidence>
<gene>
    <name evidence="4" type="ORF">IX38_08945</name>
</gene>
<proteinExistence type="predicted"/>
<sequence>MKDKIINILAALETGNTGKSFPLDYCLPVYHCVSDENLPHIRHIIQYKNTTQFEADLDHISKHFQFVSWSEFRDFVNGNFKPKKKIALLTFDDGFREFYDTVLPVLERKGIYACNFINPAFIDNQELMFRCKTSLIIDGAEKAKTVDPEIYRMLSLENPSKENLKKQVLKITYHKRELLDRLTERLEIDCNAYLKEHTPYLTTDQLKILTQKGYGISSHSWDHPKYGELSLKEQMESTDNTFNYLKENGFMYESFAFPFTDFGVKKDFFDELFKNEDIFCCFGSAGAKLDSIERLFHRIPMEMGESGENILKKETAYFRLKKIINKNKIVRR</sequence>
<dbReference type="RefSeq" id="WP_034703825.1">
    <property type="nucleotide sequence ID" value="NZ_JPRO01000005.1"/>
</dbReference>
<dbReference type="GO" id="GO:0016810">
    <property type="term" value="F:hydrolase activity, acting on carbon-nitrogen (but not peptide) bonds"/>
    <property type="evidence" value="ECO:0007669"/>
    <property type="project" value="InterPro"/>
</dbReference>
<dbReference type="Pfam" id="PF01522">
    <property type="entry name" value="Polysacc_deac_1"/>
    <property type="match status" value="1"/>
</dbReference>
<dbReference type="EMBL" id="JPRO01000005">
    <property type="protein sequence ID" value="KFF07815.1"/>
    <property type="molecule type" value="Genomic_DNA"/>
</dbReference>
<dbReference type="InterPro" id="IPR011330">
    <property type="entry name" value="Glyco_hydro/deAcase_b/a-brl"/>
</dbReference>
<dbReference type="OrthoDB" id="1446101at2"/>
<dbReference type="InterPro" id="IPR051398">
    <property type="entry name" value="Polysacch_Deacetylase"/>
</dbReference>
<keyword evidence="5" id="KW-1185">Reference proteome</keyword>
<dbReference type="eggNOG" id="COG0726">
    <property type="taxonomic scope" value="Bacteria"/>
</dbReference>